<accession>G3AM92</accession>
<dbReference type="InParanoid" id="G3AM92"/>
<dbReference type="KEGG" id="spaa:SPAPADRAFT_136980"/>
<evidence type="ECO:0000313" key="5">
    <source>
        <dbReference type="EMBL" id="EGW33391.1"/>
    </source>
</evidence>
<dbReference type="STRING" id="619300.G3AM92"/>
<dbReference type="FunCoup" id="G3AM92">
    <property type="interactions" value="322"/>
</dbReference>
<dbReference type="eggNOG" id="KOG2972">
    <property type="taxonomic scope" value="Eukaryota"/>
</dbReference>
<dbReference type="OMA" id="FGPGGCM"/>
<dbReference type="Proteomes" id="UP000000709">
    <property type="component" value="Unassembled WGS sequence"/>
</dbReference>
<dbReference type="OrthoDB" id="2017544at2759"/>
<protein>
    <submittedName>
        <fullName evidence="5">Uncharacterized protein</fullName>
    </submittedName>
</protein>
<dbReference type="GeneID" id="18870007"/>
<keyword evidence="6" id="KW-1185">Reference proteome</keyword>
<dbReference type="InterPro" id="IPR002876">
    <property type="entry name" value="Transcrip_reg_TACO1-like"/>
</dbReference>
<dbReference type="PANTHER" id="PTHR12532:SF0">
    <property type="entry name" value="TRANSLATIONAL ACTIVATOR OF CYTOCHROME C OXIDASE 1"/>
    <property type="match status" value="1"/>
</dbReference>
<dbReference type="PANTHER" id="PTHR12532">
    <property type="entry name" value="TRANSLATIONAL ACTIVATOR OF CYTOCHROME C OXIDASE 1"/>
    <property type="match status" value="1"/>
</dbReference>
<sequence>MFRALTPIQTCRTLCLPLRQVRWAGHSKWANIKHDKAKNDAKKSKEAYHLSHRIESAVRQGGKENNPTLDMFVEKAKKLNVSKAVIEKAIKRGAGEMVSDGPALSDVVYELMGPGGVAFVVQASTDNKSRTVSQVRNALAEFSATASPCMYMFEKKGEVVFLPKADANESFDDVFEVALDIGAEDVEEVEIDNIKMPLVYRLLCDQTEINNIVKELGSRGYQIQNSSIRYIANSDSRVPYPENNKGFDKAIDALDDVRDVVDYYTNIEDEHLHRLDS</sequence>
<evidence type="ECO:0000259" key="3">
    <source>
        <dbReference type="Pfam" id="PF01709"/>
    </source>
</evidence>
<proteinExistence type="inferred from homology"/>
<evidence type="ECO:0000313" key="6">
    <source>
        <dbReference type="Proteomes" id="UP000000709"/>
    </source>
</evidence>
<dbReference type="InterPro" id="IPR048300">
    <property type="entry name" value="TACO1_YebC-like_2nd/3rd_dom"/>
</dbReference>
<evidence type="ECO:0000256" key="1">
    <source>
        <dbReference type="ARBA" id="ARBA00004173"/>
    </source>
</evidence>
<dbReference type="InterPro" id="IPR029072">
    <property type="entry name" value="YebC-like"/>
</dbReference>
<evidence type="ECO:0000259" key="4">
    <source>
        <dbReference type="Pfam" id="PF20772"/>
    </source>
</evidence>
<dbReference type="InterPro" id="IPR026564">
    <property type="entry name" value="Transcrip_reg_TACO1-like_dom3"/>
</dbReference>
<dbReference type="GO" id="GO:0099617">
    <property type="term" value="C:matrix side of mitochondrial inner membrane"/>
    <property type="evidence" value="ECO:0007669"/>
    <property type="project" value="EnsemblFungi"/>
</dbReference>
<dbReference type="RefSeq" id="XP_007374906.1">
    <property type="nucleotide sequence ID" value="XM_007374844.1"/>
</dbReference>
<gene>
    <name evidence="5" type="ORF">SPAPADRAFT_136980</name>
</gene>
<dbReference type="Pfam" id="PF01709">
    <property type="entry name" value="Transcrip_reg"/>
    <property type="match status" value="1"/>
</dbReference>
<dbReference type="HOGENOM" id="CLU_062974_1_0_1"/>
<feature type="domain" description="TACO1/YebC-like N-terminal" evidence="4">
    <location>
        <begin position="27"/>
        <end position="96"/>
    </location>
</feature>
<dbReference type="InterPro" id="IPR017856">
    <property type="entry name" value="Integrase-like_N"/>
</dbReference>
<dbReference type="Gene3D" id="3.30.70.980">
    <property type="match status" value="2"/>
</dbReference>
<dbReference type="EMBL" id="GL996501">
    <property type="protein sequence ID" value="EGW33391.1"/>
    <property type="molecule type" value="Genomic_DNA"/>
</dbReference>
<dbReference type="Pfam" id="PF20772">
    <property type="entry name" value="TACO1_YebC_N"/>
    <property type="match status" value="1"/>
</dbReference>
<organism evidence="6">
    <name type="scientific">Spathaspora passalidarum (strain NRRL Y-27907 / 11-Y1)</name>
    <dbReference type="NCBI Taxonomy" id="619300"/>
    <lineage>
        <taxon>Eukaryota</taxon>
        <taxon>Fungi</taxon>
        <taxon>Dikarya</taxon>
        <taxon>Ascomycota</taxon>
        <taxon>Saccharomycotina</taxon>
        <taxon>Pichiomycetes</taxon>
        <taxon>Debaryomycetaceae</taxon>
        <taxon>Spathaspora</taxon>
    </lineage>
</organism>
<reference evidence="5 6" key="1">
    <citation type="journal article" date="2011" name="Proc. Natl. Acad. Sci. U.S.A.">
        <title>Comparative genomics of xylose-fermenting fungi for enhanced biofuel production.</title>
        <authorList>
            <person name="Wohlbach D.J."/>
            <person name="Kuo A."/>
            <person name="Sato T.K."/>
            <person name="Potts K.M."/>
            <person name="Salamov A.A."/>
            <person name="LaButti K.M."/>
            <person name="Sun H."/>
            <person name="Clum A."/>
            <person name="Pangilinan J.L."/>
            <person name="Lindquist E.A."/>
            <person name="Lucas S."/>
            <person name="Lapidus A."/>
            <person name="Jin M."/>
            <person name="Gunawan C."/>
            <person name="Balan V."/>
            <person name="Dale B.E."/>
            <person name="Jeffries T.W."/>
            <person name="Zinkel R."/>
            <person name="Barry K.W."/>
            <person name="Grigoriev I.V."/>
            <person name="Gasch A.P."/>
        </authorList>
    </citation>
    <scope>NUCLEOTIDE SEQUENCE [LARGE SCALE GENOMIC DNA]</scope>
    <source>
        <strain evidence="6">NRRL Y-27907 / 11-Y1</strain>
    </source>
</reference>
<dbReference type="HAMAP" id="MF_00693">
    <property type="entry name" value="Transcrip_reg_TACO1"/>
    <property type="match status" value="1"/>
</dbReference>
<name>G3AM92_SPAPN</name>
<dbReference type="Gene3D" id="1.10.10.200">
    <property type="match status" value="1"/>
</dbReference>
<dbReference type="GO" id="GO:0032543">
    <property type="term" value="P:mitochondrial translation"/>
    <property type="evidence" value="ECO:0007669"/>
    <property type="project" value="EnsemblFungi"/>
</dbReference>
<evidence type="ECO:0000256" key="2">
    <source>
        <dbReference type="ARBA" id="ARBA00008724"/>
    </source>
</evidence>
<comment type="similarity">
    <text evidence="2">Belongs to the TACO1 family.</text>
</comment>
<feature type="domain" description="TACO1/YebC-like second and third" evidence="3">
    <location>
        <begin position="105"/>
        <end position="267"/>
    </location>
</feature>
<dbReference type="SUPFAM" id="SSF75625">
    <property type="entry name" value="YebC-like"/>
    <property type="match status" value="1"/>
</dbReference>
<dbReference type="AlphaFoldDB" id="G3AM92"/>
<dbReference type="FunFam" id="1.10.10.200:FF:000002">
    <property type="entry name" value="Probable transcriptional regulatory protein CLM62_37755"/>
    <property type="match status" value="1"/>
</dbReference>
<dbReference type="InterPro" id="IPR049083">
    <property type="entry name" value="TACO1_YebC_N"/>
</dbReference>
<comment type="subcellular location">
    <subcellularLocation>
        <location evidence="1">Mitochondrion</location>
    </subcellularLocation>
</comment>